<evidence type="ECO:0000313" key="1">
    <source>
        <dbReference type="EMBL" id="TNN44571.1"/>
    </source>
</evidence>
<protein>
    <submittedName>
        <fullName evidence="1">Uncharacterized protein</fullName>
    </submittedName>
</protein>
<reference evidence="1 2" key="1">
    <citation type="submission" date="2019-03" db="EMBL/GenBank/DDBJ databases">
        <title>First draft genome of Liparis tanakae, snailfish: a comprehensive survey of snailfish specific genes.</title>
        <authorList>
            <person name="Kim W."/>
            <person name="Song I."/>
            <person name="Jeong J.-H."/>
            <person name="Kim D."/>
            <person name="Kim S."/>
            <person name="Ryu S."/>
            <person name="Song J.Y."/>
            <person name="Lee S.K."/>
        </authorList>
    </citation>
    <scope>NUCLEOTIDE SEQUENCE [LARGE SCALE GENOMIC DNA]</scope>
    <source>
        <tissue evidence="1">Muscle</tissue>
    </source>
</reference>
<organism evidence="1 2">
    <name type="scientific">Liparis tanakae</name>
    <name type="common">Tanaka's snailfish</name>
    <dbReference type="NCBI Taxonomy" id="230148"/>
    <lineage>
        <taxon>Eukaryota</taxon>
        <taxon>Metazoa</taxon>
        <taxon>Chordata</taxon>
        <taxon>Craniata</taxon>
        <taxon>Vertebrata</taxon>
        <taxon>Euteleostomi</taxon>
        <taxon>Actinopterygii</taxon>
        <taxon>Neopterygii</taxon>
        <taxon>Teleostei</taxon>
        <taxon>Neoteleostei</taxon>
        <taxon>Acanthomorphata</taxon>
        <taxon>Eupercaria</taxon>
        <taxon>Perciformes</taxon>
        <taxon>Cottioidei</taxon>
        <taxon>Cottales</taxon>
        <taxon>Liparidae</taxon>
        <taxon>Liparis</taxon>
    </lineage>
</organism>
<sequence length="98" mass="10770">MEEASGFLIHGSIDRGIPPAVLLVGGDGNVEGVSIWEAVALVDESPGKLNHKRLNVIIMWSKALCSRWCQVGQQSIQSITVYTLLILYQKHTDAMNHN</sequence>
<dbReference type="EMBL" id="SRLO01000896">
    <property type="protein sequence ID" value="TNN44571.1"/>
    <property type="molecule type" value="Genomic_DNA"/>
</dbReference>
<dbReference type="AlphaFoldDB" id="A0A4Z2FU77"/>
<gene>
    <name evidence="1" type="ORF">EYF80_045245</name>
</gene>
<comment type="caution">
    <text evidence="1">The sequence shown here is derived from an EMBL/GenBank/DDBJ whole genome shotgun (WGS) entry which is preliminary data.</text>
</comment>
<evidence type="ECO:0000313" key="2">
    <source>
        <dbReference type="Proteomes" id="UP000314294"/>
    </source>
</evidence>
<accession>A0A4Z2FU77</accession>
<keyword evidence="2" id="KW-1185">Reference proteome</keyword>
<name>A0A4Z2FU77_9TELE</name>
<proteinExistence type="predicted"/>
<dbReference type="Proteomes" id="UP000314294">
    <property type="component" value="Unassembled WGS sequence"/>
</dbReference>